<name>A0A1I1HE07_9CLOT</name>
<protein>
    <submittedName>
        <fullName evidence="6">Methyl-accepting chemotaxis protein</fullName>
    </submittedName>
</protein>
<dbReference type="Pfam" id="PF07885">
    <property type="entry name" value="Ion_trans_2"/>
    <property type="match status" value="1"/>
</dbReference>
<evidence type="ECO:0000313" key="7">
    <source>
        <dbReference type="Proteomes" id="UP000199263"/>
    </source>
</evidence>
<evidence type="ECO:0000313" key="6">
    <source>
        <dbReference type="EMBL" id="SFC20198.1"/>
    </source>
</evidence>
<evidence type="ECO:0000256" key="4">
    <source>
        <dbReference type="SAM" id="Phobius"/>
    </source>
</evidence>
<feature type="transmembrane region" description="Helical" evidence="4">
    <location>
        <begin position="158"/>
        <end position="186"/>
    </location>
</feature>
<feature type="transmembrane region" description="Helical" evidence="4">
    <location>
        <begin position="49"/>
        <end position="71"/>
    </location>
</feature>
<dbReference type="SUPFAM" id="SSF58104">
    <property type="entry name" value="Methyl-accepting chemotaxis protein (MCP) signaling domain"/>
    <property type="match status" value="1"/>
</dbReference>
<dbReference type="InterPro" id="IPR004090">
    <property type="entry name" value="Chemotax_Me-accpt_rcpt"/>
</dbReference>
<reference evidence="6 7" key="1">
    <citation type="submission" date="2016-10" db="EMBL/GenBank/DDBJ databases">
        <authorList>
            <person name="de Groot N.N."/>
        </authorList>
    </citation>
    <scope>NUCLEOTIDE SEQUENCE [LARGE SCALE GENOMIC DNA]</scope>
    <source>
        <strain evidence="6 7">DSM 12992</strain>
    </source>
</reference>
<dbReference type="GO" id="GO:0004888">
    <property type="term" value="F:transmembrane signaling receptor activity"/>
    <property type="evidence" value="ECO:0007669"/>
    <property type="project" value="InterPro"/>
</dbReference>
<feature type="transmembrane region" description="Helical" evidence="4">
    <location>
        <begin position="206"/>
        <end position="227"/>
    </location>
</feature>
<comment type="similarity">
    <text evidence="2">Belongs to the methyl-accepting chemotaxis (MCP) protein family.</text>
</comment>
<gene>
    <name evidence="6" type="ORF">SAMN05421842_101218</name>
</gene>
<dbReference type="Proteomes" id="UP000199263">
    <property type="component" value="Unassembled WGS sequence"/>
</dbReference>
<dbReference type="SUPFAM" id="SSF81324">
    <property type="entry name" value="Voltage-gated potassium channels"/>
    <property type="match status" value="1"/>
</dbReference>
<evidence type="ECO:0000256" key="2">
    <source>
        <dbReference type="ARBA" id="ARBA00029447"/>
    </source>
</evidence>
<evidence type="ECO:0000256" key="3">
    <source>
        <dbReference type="PROSITE-ProRule" id="PRU00284"/>
    </source>
</evidence>
<dbReference type="PANTHER" id="PTHR32089:SF112">
    <property type="entry name" value="LYSOZYME-LIKE PROTEIN-RELATED"/>
    <property type="match status" value="1"/>
</dbReference>
<organism evidence="6 7">
    <name type="scientific">Clostridium uliginosum</name>
    <dbReference type="NCBI Taxonomy" id="119641"/>
    <lineage>
        <taxon>Bacteria</taxon>
        <taxon>Bacillati</taxon>
        <taxon>Bacillota</taxon>
        <taxon>Clostridia</taxon>
        <taxon>Eubacteriales</taxon>
        <taxon>Clostridiaceae</taxon>
        <taxon>Clostridium</taxon>
    </lineage>
</organism>
<proteinExistence type="inferred from homology"/>
<feature type="transmembrane region" description="Helical" evidence="4">
    <location>
        <begin position="126"/>
        <end position="146"/>
    </location>
</feature>
<keyword evidence="4" id="KW-1133">Transmembrane helix</keyword>
<dbReference type="STRING" id="119641.SAMN05421842_101218"/>
<dbReference type="Pfam" id="PF00015">
    <property type="entry name" value="MCPsignal"/>
    <property type="match status" value="1"/>
</dbReference>
<sequence length="574" mass="66198">MNSFLICFISIILFILAMATIDNKVKKVKAFILNINKSYSKIINSQGKIIKVLLIIVIMAIILQMVIMSYIKIINKTGQVFSIKIIILTMVLFIFVFICMYFLFGIPLLILSKFDEVINKIKNNKISFKLIISFSIIIFYSFFLSIAKDTMLYYKNIVFIGLAISYMLNFQMLINIIIDPLCFFIYDKENINKDDRNLVLKITMSGAIILLILIILNLFLCVIMVSYSYENAYFCSISGHSIDIFDLFYYTIISFTTIGYGDIVPQIFQSKLVSVIIAFTSVLCLVIAVGSVLSVKDKLKNEVEDDIDNKSINIISEQNLIQDKRLNKEIVECIKNQNNKLSKEYEYLIKTQNININLLKMYFETGFKNINENTFDTDLISTENLKIRINKLKSNIDEEFVADVKQIKIIEQLRDQIKKLNSFQEIDIFAKKINCIAEQTKFIGLNASIEAAKADKNEKSFAIVANEINKISNNLMEVSKEIYEMIESVKNPMDYIIKEFDKLIRINMDVNKHNLIISSIDNFVNELEKCYALFNYNNSKFEEISKSFQSIIDVINKENLVCNIAVDLSESEEV</sequence>
<dbReference type="RefSeq" id="WP_090087935.1">
    <property type="nucleotide sequence ID" value="NZ_FOMG01000001.1"/>
</dbReference>
<keyword evidence="4" id="KW-0472">Membrane</keyword>
<dbReference type="GO" id="GO:0006935">
    <property type="term" value="P:chemotaxis"/>
    <property type="evidence" value="ECO:0007669"/>
    <property type="project" value="InterPro"/>
</dbReference>
<dbReference type="AlphaFoldDB" id="A0A1I1HE07"/>
<dbReference type="InterPro" id="IPR013099">
    <property type="entry name" value="K_chnl_dom"/>
</dbReference>
<dbReference type="PROSITE" id="PS50111">
    <property type="entry name" value="CHEMOTAXIS_TRANSDUC_2"/>
    <property type="match status" value="1"/>
</dbReference>
<dbReference type="Gene3D" id="1.10.287.950">
    <property type="entry name" value="Methyl-accepting chemotaxis protein"/>
    <property type="match status" value="1"/>
</dbReference>
<feature type="transmembrane region" description="Helical" evidence="4">
    <location>
        <begin position="83"/>
        <end position="106"/>
    </location>
</feature>
<dbReference type="PRINTS" id="PR00260">
    <property type="entry name" value="CHEMTRNSDUCR"/>
</dbReference>
<feature type="transmembrane region" description="Helical" evidence="4">
    <location>
        <begin position="247"/>
        <end position="268"/>
    </location>
</feature>
<dbReference type="InterPro" id="IPR004089">
    <property type="entry name" value="MCPsignal_dom"/>
</dbReference>
<accession>A0A1I1HE07</accession>
<feature type="domain" description="Methyl-accepting transducer" evidence="5">
    <location>
        <begin position="421"/>
        <end position="491"/>
    </location>
</feature>
<keyword evidence="4" id="KW-0812">Transmembrane</keyword>
<keyword evidence="7" id="KW-1185">Reference proteome</keyword>
<evidence type="ECO:0000259" key="5">
    <source>
        <dbReference type="PROSITE" id="PS50111"/>
    </source>
</evidence>
<feature type="transmembrane region" description="Helical" evidence="4">
    <location>
        <begin position="274"/>
        <end position="295"/>
    </location>
</feature>
<keyword evidence="1 3" id="KW-0807">Transducer</keyword>
<dbReference type="GO" id="GO:0016020">
    <property type="term" value="C:membrane"/>
    <property type="evidence" value="ECO:0007669"/>
    <property type="project" value="InterPro"/>
</dbReference>
<evidence type="ECO:0000256" key="1">
    <source>
        <dbReference type="ARBA" id="ARBA00023224"/>
    </source>
</evidence>
<dbReference type="GO" id="GO:0007165">
    <property type="term" value="P:signal transduction"/>
    <property type="evidence" value="ECO:0007669"/>
    <property type="project" value="UniProtKB-KW"/>
</dbReference>
<dbReference type="OrthoDB" id="1777249at2"/>
<dbReference type="EMBL" id="FOMG01000001">
    <property type="protein sequence ID" value="SFC20198.1"/>
    <property type="molecule type" value="Genomic_DNA"/>
</dbReference>
<dbReference type="PANTHER" id="PTHR32089">
    <property type="entry name" value="METHYL-ACCEPTING CHEMOTAXIS PROTEIN MCPB"/>
    <property type="match status" value="1"/>
</dbReference>
<dbReference type="Gene3D" id="1.10.287.70">
    <property type="match status" value="1"/>
</dbReference>